<reference evidence="1" key="2">
    <citation type="journal article" date="2015" name="Data Brief">
        <title>Shoot transcriptome of the giant reed, Arundo donax.</title>
        <authorList>
            <person name="Barrero R.A."/>
            <person name="Guerrero F.D."/>
            <person name="Moolhuijzen P."/>
            <person name="Goolsby J.A."/>
            <person name="Tidwell J."/>
            <person name="Bellgard S.E."/>
            <person name="Bellgard M.I."/>
        </authorList>
    </citation>
    <scope>NUCLEOTIDE SEQUENCE</scope>
    <source>
        <tissue evidence="1">Shoot tissue taken approximately 20 cm above the soil surface</tissue>
    </source>
</reference>
<proteinExistence type="predicted"/>
<sequence>MRQSHTRICALSFSSLAERWLQSKFPSLK</sequence>
<organism evidence="1">
    <name type="scientific">Arundo donax</name>
    <name type="common">Giant reed</name>
    <name type="synonym">Donax arundinaceus</name>
    <dbReference type="NCBI Taxonomy" id="35708"/>
    <lineage>
        <taxon>Eukaryota</taxon>
        <taxon>Viridiplantae</taxon>
        <taxon>Streptophyta</taxon>
        <taxon>Embryophyta</taxon>
        <taxon>Tracheophyta</taxon>
        <taxon>Spermatophyta</taxon>
        <taxon>Magnoliopsida</taxon>
        <taxon>Liliopsida</taxon>
        <taxon>Poales</taxon>
        <taxon>Poaceae</taxon>
        <taxon>PACMAD clade</taxon>
        <taxon>Arundinoideae</taxon>
        <taxon>Arundineae</taxon>
        <taxon>Arundo</taxon>
    </lineage>
</organism>
<name>A0A0A9ANM6_ARUDO</name>
<accession>A0A0A9ANM6</accession>
<dbReference type="AlphaFoldDB" id="A0A0A9ANM6"/>
<evidence type="ECO:0000313" key="1">
    <source>
        <dbReference type="EMBL" id="JAD52736.1"/>
    </source>
</evidence>
<protein>
    <submittedName>
        <fullName evidence="1">Uncharacterized protein</fullName>
    </submittedName>
</protein>
<reference evidence="1" key="1">
    <citation type="submission" date="2014-09" db="EMBL/GenBank/DDBJ databases">
        <authorList>
            <person name="Magalhaes I.L.F."/>
            <person name="Oliveira U."/>
            <person name="Santos F.R."/>
            <person name="Vidigal T.H.D.A."/>
            <person name="Brescovit A.D."/>
            <person name="Santos A.J."/>
        </authorList>
    </citation>
    <scope>NUCLEOTIDE SEQUENCE</scope>
    <source>
        <tissue evidence="1">Shoot tissue taken approximately 20 cm above the soil surface</tissue>
    </source>
</reference>
<dbReference type="EMBL" id="GBRH01245159">
    <property type="protein sequence ID" value="JAD52736.1"/>
    <property type="molecule type" value="Transcribed_RNA"/>
</dbReference>